<comment type="caution">
    <text evidence="2">The sequence shown here is derived from an EMBL/GenBank/DDBJ whole genome shotgun (WGS) entry which is preliminary data.</text>
</comment>
<dbReference type="Proteomes" id="UP001549099">
    <property type="component" value="Unassembled WGS sequence"/>
</dbReference>
<evidence type="ECO:0000259" key="1">
    <source>
        <dbReference type="Pfam" id="PF11181"/>
    </source>
</evidence>
<feature type="domain" description="General stress protein 17M-like" evidence="1">
    <location>
        <begin position="3"/>
        <end position="98"/>
    </location>
</feature>
<evidence type="ECO:0000313" key="3">
    <source>
        <dbReference type="Proteomes" id="UP001549099"/>
    </source>
</evidence>
<dbReference type="InterPro" id="IPR025889">
    <property type="entry name" value="GSP17M-like_dom"/>
</dbReference>
<sequence>MVKILSVENGVQARDEIEKLVNQGYDKDDIYLFAHYEEREDDLAKALDVETPGIGETGFFQTMKNFVAKRGDELRSEFEGVGLSTQEADQYEKVLDEGKLVLVAQDNA</sequence>
<accession>A0ABV2G9W7</accession>
<protein>
    <recommendedName>
        <fullName evidence="1">General stress protein 17M-like domain-containing protein</fullName>
    </recommendedName>
</protein>
<proteinExistence type="predicted"/>
<keyword evidence="3" id="KW-1185">Reference proteome</keyword>
<evidence type="ECO:0000313" key="2">
    <source>
        <dbReference type="EMBL" id="MET3575071.1"/>
    </source>
</evidence>
<reference evidence="2 3" key="1">
    <citation type="submission" date="2024-06" db="EMBL/GenBank/DDBJ databases">
        <title>Genomic Encyclopedia of Type Strains, Phase IV (KMG-IV): sequencing the most valuable type-strain genomes for metagenomic binning, comparative biology and taxonomic classification.</title>
        <authorList>
            <person name="Goeker M."/>
        </authorList>
    </citation>
    <scope>NUCLEOTIDE SEQUENCE [LARGE SCALE GENOMIC DNA]</scope>
    <source>
        <strain evidence="2 3">DSM 26128</strain>
    </source>
</reference>
<gene>
    <name evidence="2" type="ORF">ABID49_000955</name>
</gene>
<organism evidence="2 3">
    <name type="scientific">Bhargavaea ullalensis</name>
    <dbReference type="NCBI Taxonomy" id="1265685"/>
    <lineage>
        <taxon>Bacteria</taxon>
        <taxon>Bacillati</taxon>
        <taxon>Bacillota</taxon>
        <taxon>Bacilli</taxon>
        <taxon>Bacillales</taxon>
        <taxon>Caryophanaceae</taxon>
        <taxon>Bhargavaea</taxon>
    </lineage>
</organism>
<dbReference type="RefSeq" id="WP_354195863.1">
    <property type="nucleotide sequence ID" value="NZ_JBEPLW010000003.1"/>
</dbReference>
<dbReference type="Pfam" id="PF11181">
    <property type="entry name" value="YflT"/>
    <property type="match status" value="1"/>
</dbReference>
<name>A0ABV2G9W7_9BACL</name>
<dbReference type="EMBL" id="JBEPLW010000003">
    <property type="protein sequence ID" value="MET3575071.1"/>
    <property type="molecule type" value="Genomic_DNA"/>
</dbReference>